<feature type="domain" description="DUF4139" evidence="1">
    <location>
        <begin position="45"/>
        <end position="178"/>
    </location>
</feature>
<protein>
    <recommendedName>
        <fullName evidence="1">DUF4139 domain-containing protein</fullName>
    </recommendedName>
</protein>
<proteinExistence type="predicted"/>
<dbReference type="AlphaFoldDB" id="A0A1I7IEQ4"/>
<organism evidence="2 3">
    <name type="scientific">Pustulibacterium marinum</name>
    <dbReference type="NCBI Taxonomy" id="1224947"/>
    <lineage>
        <taxon>Bacteria</taxon>
        <taxon>Pseudomonadati</taxon>
        <taxon>Bacteroidota</taxon>
        <taxon>Flavobacteriia</taxon>
        <taxon>Flavobacteriales</taxon>
        <taxon>Flavobacteriaceae</taxon>
        <taxon>Pustulibacterium</taxon>
    </lineage>
</organism>
<dbReference type="PANTHER" id="PTHR31005:SF8">
    <property type="entry name" value="DUF4139 DOMAIN-CONTAINING PROTEIN"/>
    <property type="match status" value="1"/>
</dbReference>
<keyword evidence="3" id="KW-1185">Reference proteome</keyword>
<dbReference type="PANTHER" id="PTHR31005">
    <property type="entry name" value="DUF4139 DOMAIN-CONTAINING PROTEIN"/>
    <property type="match status" value="1"/>
</dbReference>
<dbReference type="Proteomes" id="UP000199138">
    <property type="component" value="Unassembled WGS sequence"/>
</dbReference>
<evidence type="ECO:0000259" key="1">
    <source>
        <dbReference type="Pfam" id="PF13598"/>
    </source>
</evidence>
<evidence type="ECO:0000313" key="3">
    <source>
        <dbReference type="Proteomes" id="UP000199138"/>
    </source>
</evidence>
<evidence type="ECO:0000313" key="2">
    <source>
        <dbReference type="EMBL" id="SFU71330.1"/>
    </source>
</evidence>
<name>A0A1I7IEQ4_9FLAO</name>
<dbReference type="EMBL" id="FPBK01000015">
    <property type="protein sequence ID" value="SFU71330.1"/>
    <property type="molecule type" value="Genomic_DNA"/>
</dbReference>
<dbReference type="STRING" id="1224947.SAMN05216480_11573"/>
<accession>A0A1I7IEQ4</accession>
<dbReference type="Pfam" id="PF13598">
    <property type="entry name" value="DUF4139"/>
    <property type="match status" value="1"/>
</dbReference>
<dbReference type="NCBIfam" id="TIGR02231">
    <property type="entry name" value="mucoidy inhibitor MuiA family protein"/>
    <property type="match status" value="1"/>
</dbReference>
<dbReference type="InterPro" id="IPR037291">
    <property type="entry name" value="DUF4139"/>
</dbReference>
<gene>
    <name evidence="2" type="ORF">SAMN05216480_11573</name>
</gene>
<reference evidence="2 3" key="1">
    <citation type="submission" date="2016-10" db="EMBL/GenBank/DDBJ databases">
        <authorList>
            <person name="de Groot N.N."/>
        </authorList>
    </citation>
    <scope>NUCLEOTIDE SEQUENCE [LARGE SCALE GENOMIC DNA]</scope>
    <source>
        <strain evidence="2 3">CGMCC 1.12333</strain>
    </source>
</reference>
<sequence length="184" mass="20942">MEVSVIEIDKMSVQPTYEYVAAPVLNENVFLTASIKNWQELNLLPAESNIYFSGVFVGKSYINPYQTEDEMVISLGVAPSISVKRELDSNLKSKNFIGNNRVVETGYILKVSNNSNKTINLKLLDRIPVSQNKEIKVDEVQQDATTYDEKKGILTWNLNLQPNENTEKHLSYEIKFPKGKRINL</sequence>
<dbReference type="InterPro" id="IPR011935">
    <property type="entry name" value="CHP02231"/>
</dbReference>